<evidence type="ECO:0000313" key="9">
    <source>
        <dbReference type="Proteomes" id="UP001560573"/>
    </source>
</evidence>
<evidence type="ECO:0000256" key="7">
    <source>
        <dbReference type="SAM" id="Phobius"/>
    </source>
</evidence>
<feature type="transmembrane region" description="Helical" evidence="7">
    <location>
        <begin position="55"/>
        <end position="76"/>
    </location>
</feature>
<keyword evidence="9" id="KW-1185">Reference proteome</keyword>
<comment type="subcellular location">
    <subcellularLocation>
        <location evidence="1">Cell membrane</location>
        <topology evidence="1">Multi-pass membrane protein</topology>
    </subcellularLocation>
</comment>
<evidence type="ECO:0000256" key="6">
    <source>
        <dbReference type="SAM" id="MobiDB-lite"/>
    </source>
</evidence>
<dbReference type="Pfam" id="PF03626">
    <property type="entry name" value="COX4_pro"/>
    <property type="match status" value="1"/>
</dbReference>
<evidence type="ECO:0000256" key="5">
    <source>
        <dbReference type="ARBA" id="ARBA00023136"/>
    </source>
</evidence>
<dbReference type="InterPro" id="IPR005171">
    <property type="entry name" value="Cyt_c_oxidase_su4_prok"/>
</dbReference>
<evidence type="ECO:0000256" key="2">
    <source>
        <dbReference type="ARBA" id="ARBA00022475"/>
    </source>
</evidence>
<feature type="region of interest" description="Disordered" evidence="6">
    <location>
        <begin position="124"/>
        <end position="144"/>
    </location>
</feature>
<keyword evidence="4 7" id="KW-1133">Transmembrane helix</keyword>
<evidence type="ECO:0000313" key="8">
    <source>
        <dbReference type="EMBL" id="MEX6689037.1"/>
    </source>
</evidence>
<evidence type="ECO:0000256" key="4">
    <source>
        <dbReference type="ARBA" id="ARBA00022989"/>
    </source>
</evidence>
<evidence type="ECO:0000256" key="1">
    <source>
        <dbReference type="ARBA" id="ARBA00004651"/>
    </source>
</evidence>
<keyword evidence="5 7" id="KW-0472">Membrane</keyword>
<keyword evidence="2" id="KW-1003">Cell membrane</keyword>
<feature type="transmembrane region" description="Helical" evidence="7">
    <location>
        <begin position="25"/>
        <end position="43"/>
    </location>
</feature>
<dbReference type="RefSeq" id="WP_369330445.1">
    <property type="nucleotide sequence ID" value="NZ_JAULBC010000005.1"/>
</dbReference>
<protein>
    <submittedName>
        <fullName evidence="8">Cytochrome C oxidase subunit IV family protein</fullName>
    </submittedName>
</protein>
<feature type="transmembrane region" description="Helical" evidence="7">
    <location>
        <begin position="82"/>
        <end position="105"/>
    </location>
</feature>
<gene>
    <name evidence="8" type="ORF">QTN47_16130</name>
</gene>
<accession>A0ABV3ZGL2</accession>
<comment type="caution">
    <text evidence="8">The sequence shown here is derived from an EMBL/GenBank/DDBJ whole genome shotgun (WGS) entry which is preliminary data.</text>
</comment>
<evidence type="ECO:0000256" key="3">
    <source>
        <dbReference type="ARBA" id="ARBA00022692"/>
    </source>
</evidence>
<sequence length="144" mass="16774">MEHIENASHAHAIHEGGGKKEVVRITIYLSIITVVELGLGFLMKDWPEESGKRHFVKGVIMILMLWKAFYIVGYFMHLRHELRNLIMTICVPLLLFIWFIIAFLADGNSYKNLRNTYDKHHYEASKEKAPAESHEGHEENKEIK</sequence>
<proteinExistence type="predicted"/>
<dbReference type="Proteomes" id="UP001560573">
    <property type="component" value="Unassembled WGS sequence"/>
</dbReference>
<dbReference type="EMBL" id="JAULBC010000005">
    <property type="protein sequence ID" value="MEX6689037.1"/>
    <property type="molecule type" value="Genomic_DNA"/>
</dbReference>
<organism evidence="8 9">
    <name type="scientific">Danxiaibacter flavus</name>
    <dbReference type="NCBI Taxonomy" id="3049108"/>
    <lineage>
        <taxon>Bacteria</taxon>
        <taxon>Pseudomonadati</taxon>
        <taxon>Bacteroidota</taxon>
        <taxon>Chitinophagia</taxon>
        <taxon>Chitinophagales</taxon>
        <taxon>Chitinophagaceae</taxon>
        <taxon>Danxiaibacter</taxon>
    </lineage>
</organism>
<reference evidence="8 9" key="1">
    <citation type="submission" date="2023-07" db="EMBL/GenBank/DDBJ databases">
        <authorList>
            <person name="Lian W.-H."/>
        </authorList>
    </citation>
    <scope>NUCLEOTIDE SEQUENCE [LARGE SCALE GENOMIC DNA]</scope>
    <source>
        <strain evidence="8 9">SYSU DXS3180</strain>
    </source>
</reference>
<keyword evidence="3 7" id="KW-0812">Transmembrane</keyword>
<name>A0ABV3ZGL2_9BACT</name>